<evidence type="ECO:0000313" key="2">
    <source>
        <dbReference type="EMBL" id="KAF3321287.1"/>
    </source>
</evidence>
<keyword evidence="1" id="KW-0472">Membrane</keyword>
<evidence type="ECO:0000313" key="3">
    <source>
        <dbReference type="Proteomes" id="UP000623129"/>
    </source>
</evidence>
<sequence length="116" mass="12708">MEGLEPVHTHKKEETPGTSGTATAAWLLVGASLLLLGLGGAALLVWWALVFHPSNQQLWMVPVSLVLLGTPMVAWLSIFTSSACRRFDMMRTMRARSMQEQPVIVVQTERTEMGGS</sequence>
<dbReference type="PANTHER" id="PTHR35165:SF1">
    <property type="entry name" value="OS04G0577375 PROTEIN"/>
    <property type="match status" value="1"/>
</dbReference>
<dbReference type="PANTHER" id="PTHR35165">
    <property type="entry name" value="OS08G0113900 PROTEIN"/>
    <property type="match status" value="1"/>
</dbReference>
<dbReference type="EMBL" id="SWLB01000027">
    <property type="protein sequence ID" value="KAF3321287.1"/>
    <property type="molecule type" value="Genomic_DNA"/>
</dbReference>
<dbReference type="Pfam" id="PF16594">
    <property type="entry name" value="ATP-synt_Z"/>
    <property type="match status" value="1"/>
</dbReference>
<keyword evidence="1" id="KW-1133">Transmembrane helix</keyword>
<feature type="transmembrane region" description="Helical" evidence="1">
    <location>
        <begin position="21"/>
        <end position="47"/>
    </location>
</feature>
<keyword evidence="1" id="KW-0812">Transmembrane</keyword>
<organism evidence="2 3">
    <name type="scientific">Carex littledalei</name>
    <dbReference type="NCBI Taxonomy" id="544730"/>
    <lineage>
        <taxon>Eukaryota</taxon>
        <taxon>Viridiplantae</taxon>
        <taxon>Streptophyta</taxon>
        <taxon>Embryophyta</taxon>
        <taxon>Tracheophyta</taxon>
        <taxon>Spermatophyta</taxon>
        <taxon>Magnoliopsida</taxon>
        <taxon>Liliopsida</taxon>
        <taxon>Poales</taxon>
        <taxon>Cyperaceae</taxon>
        <taxon>Cyperoideae</taxon>
        <taxon>Cariceae</taxon>
        <taxon>Carex</taxon>
        <taxon>Carex subgen. Euthyceras</taxon>
    </lineage>
</organism>
<gene>
    <name evidence="2" type="ORF">FCM35_KLT14540</name>
</gene>
<evidence type="ECO:0000256" key="1">
    <source>
        <dbReference type="SAM" id="Phobius"/>
    </source>
</evidence>
<evidence type="ECO:0008006" key="4">
    <source>
        <dbReference type="Google" id="ProtNLM"/>
    </source>
</evidence>
<dbReference type="Proteomes" id="UP000623129">
    <property type="component" value="Unassembled WGS sequence"/>
</dbReference>
<feature type="transmembrane region" description="Helical" evidence="1">
    <location>
        <begin position="59"/>
        <end position="84"/>
    </location>
</feature>
<keyword evidence="3" id="KW-1185">Reference proteome</keyword>
<name>A0A833QM06_9POAL</name>
<accession>A0A833QM06</accession>
<reference evidence="2" key="1">
    <citation type="submission" date="2020-01" db="EMBL/GenBank/DDBJ databases">
        <title>Genome sequence of Kobresia littledalei, the first chromosome-level genome in the family Cyperaceae.</title>
        <authorList>
            <person name="Qu G."/>
        </authorList>
    </citation>
    <scope>NUCLEOTIDE SEQUENCE</scope>
    <source>
        <strain evidence="2">C.B.Clarke</strain>
        <tissue evidence="2">Leaf</tissue>
    </source>
</reference>
<proteinExistence type="predicted"/>
<dbReference type="OrthoDB" id="1423823at2759"/>
<dbReference type="AlphaFoldDB" id="A0A833QM06"/>
<dbReference type="InterPro" id="IPR032238">
    <property type="entry name" value="ATP-synth_Z"/>
</dbReference>
<protein>
    <recommendedName>
        <fullName evidence="4">Transmembrane protein</fullName>
    </recommendedName>
</protein>
<comment type="caution">
    <text evidence="2">The sequence shown here is derived from an EMBL/GenBank/DDBJ whole genome shotgun (WGS) entry which is preliminary data.</text>
</comment>